<feature type="non-terminal residue" evidence="2">
    <location>
        <position position="279"/>
    </location>
</feature>
<organism evidence="2 3">
    <name type="scientific">Adineta ricciae</name>
    <name type="common">Rotifer</name>
    <dbReference type="NCBI Taxonomy" id="249248"/>
    <lineage>
        <taxon>Eukaryota</taxon>
        <taxon>Metazoa</taxon>
        <taxon>Spiralia</taxon>
        <taxon>Gnathifera</taxon>
        <taxon>Rotifera</taxon>
        <taxon>Eurotatoria</taxon>
        <taxon>Bdelloidea</taxon>
        <taxon>Adinetida</taxon>
        <taxon>Adinetidae</taxon>
        <taxon>Adineta</taxon>
    </lineage>
</organism>
<evidence type="ECO:0000313" key="2">
    <source>
        <dbReference type="EMBL" id="CAF1549820.1"/>
    </source>
</evidence>
<comment type="caution">
    <text evidence="2">The sequence shown here is derived from an EMBL/GenBank/DDBJ whole genome shotgun (WGS) entry which is preliminary data.</text>
</comment>
<proteinExistence type="predicted"/>
<feature type="transmembrane region" description="Helical" evidence="1">
    <location>
        <begin position="72"/>
        <end position="92"/>
    </location>
</feature>
<name>A0A815WSQ1_ADIRI</name>
<dbReference type="EMBL" id="CAJNOJ010001355">
    <property type="protein sequence ID" value="CAF1549820.1"/>
    <property type="molecule type" value="Genomic_DNA"/>
</dbReference>
<reference evidence="2" key="1">
    <citation type="submission" date="2021-02" db="EMBL/GenBank/DDBJ databases">
        <authorList>
            <person name="Nowell W R."/>
        </authorList>
    </citation>
    <scope>NUCLEOTIDE SEQUENCE</scope>
</reference>
<keyword evidence="1" id="KW-0472">Membrane</keyword>
<evidence type="ECO:0000313" key="3">
    <source>
        <dbReference type="Proteomes" id="UP000663852"/>
    </source>
</evidence>
<gene>
    <name evidence="2" type="ORF">EDS130_LOCUS45924</name>
</gene>
<evidence type="ECO:0000256" key="1">
    <source>
        <dbReference type="SAM" id="Phobius"/>
    </source>
</evidence>
<dbReference type="AlphaFoldDB" id="A0A815WSQ1"/>
<sequence length="279" mass="32751">MSQLSTNTTDTKEGSLLKEIKVEIDKVPGYLTKRNILFNQMLGEILPQMELEMTVDDEQPNTINNINRLRKIALLIYKIIIIQTYQLLWAAYLKSGIGQLIIPSQTKLPYKTTLSIWPKEIKTMLLANNLHGLDSYLKQFQTELNIKANNLKGFTLTSQNIIQTYIGKNLQIFRMEIEHKIELVYYDYHIRALKLEYYQLNPNPFQKQLMIDICQSEYERETAEQELNFLQQQITYSNSSSQSFEYSLIAHDPLIDSIENLDTRQHLYQQYKQVAEQAR</sequence>
<protein>
    <submittedName>
        <fullName evidence="2">Uncharacterized protein</fullName>
    </submittedName>
</protein>
<keyword evidence="1" id="KW-1133">Transmembrane helix</keyword>
<accession>A0A815WSQ1</accession>
<keyword evidence="1" id="KW-0812">Transmembrane</keyword>
<dbReference type="Proteomes" id="UP000663852">
    <property type="component" value="Unassembled WGS sequence"/>
</dbReference>